<name>A0A8S5V256_9CAUD</name>
<accession>A0A8S5V256</accession>
<organism evidence="1">
    <name type="scientific">Myoviridae sp. ctJ2i1</name>
    <dbReference type="NCBI Taxonomy" id="2825079"/>
    <lineage>
        <taxon>Viruses</taxon>
        <taxon>Duplodnaviria</taxon>
        <taxon>Heunggongvirae</taxon>
        <taxon>Uroviricota</taxon>
        <taxon>Caudoviricetes</taxon>
    </lineage>
</organism>
<protein>
    <submittedName>
        <fullName evidence="1">Uncharacterized protein</fullName>
    </submittedName>
</protein>
<reference evidence="1" key="1">
    <citation type="journal article" date="2021" name="Proc. Natl. Acad. Sci. U.S.A.">
        <title>A Catalog of Tens of Thousands of Viruses from Human Metagenomes Reveals Hidden Associations with Chronic Diseases.</title>
        <authorList>
            <person name="Tisza M.J."/>
            <person name="Buck C.B."/>
        </authorList>
    </citation>
    <scope>NUCLEOTIDE SEQUENCE</scope>
    <source>
        <strain evidence="1">CtJ2i1</strain>
    </source>
</reference>
<sequence>MNDLGKILSTYFMYDNAMENKNPVDFATDLYNIKQELEALDDERTIREYLKLAKLSRKLGQL</sequence>
<dbReference type="EMBL" id="BK016182">
    <property type="protein sequence ID" value="DAG00797.1"/>
    <property type="molecule type" value="Genomic_DNA"/>
</dbReference>
<proteinExistence type="predicted"/>
<evidence type="ECO:0000313" key="1">
    <source>
        <dbReference type="EMBL" id="DAG00797.1"/>
    </source>
</evidence>